<evidence type="ECO:0000313" key="1">
    <source>
        <dbReference type="EMBL" id="MFD0748572.1"/>
    </source>
</evidence>
<dbReference type="InterPro" id="IPR047114">
    <property type="entry name" value="YciF"/>
</dbReference>
<comment type="caution">
    <text evidence="1">The sequence shown here is derived from an EMBL/GenBank/DDBJ whole genome shotgun (WGS) entry which is preliminary data.</text>
</comment>
<gene>
    <name evidence="1" type="ORF">ACFQZS_00365</name>
</gene>
<evidence type="ECO:0000313" key="2">
    <source>
        <dbReference type="Proteomes" id="UP001596958"/>
    </source>
</evidence>
<dbReference type="Pfam" id="PF05974">
    <property type="entry name" value="DUF892"/>
    <property type="match status" value="1"/>
</dbReference>
<reference evidence="2" key="1">
    <citation type="journal article" date="2019" name="Int. J. Syst. Evol. Microbiol.">
        <title>The Global Catalogue of Microorganisms (GCM) 10K type strain sequencing project: providing services to taxonomists for standard genome sequencing and annotation.</title>
        <authorList>
            <consortium name="The Broad Institute Genomics Platform"/>
            <consortium name="The Broad Institute Genome Sequencing Center for Infectious Disease"/>
            <person name="Wu L."/>
            <person name="Ma J."/>
        </authorList>
    </citation>
    <scope>NUCLEOTIDE SEQUENCE [LARGE SCALE GENOMIC DNA]</scope>
    <source>
        <strain evidence="2">CCUG 63418</strain>
    </source>
</reference>
<protein>
    <submittedName>
        <fullName evidence="1">DUF892 family protein</fullName>
    </submittedName>
</protein>
<dbReference type="Gene3D" id="1.20.1260.10">
    <property type="match status" value="1"/>
</dbReference>
<dbReference type="EMBL" id="JBHTHU010000001">
    <property type="protein sequence ID" value="MFD0748572.1"/>
    <property type="molecule type" value="Genomic_DNA"/>
</dbReference>
<dbReference type="InterPro" id="IPR012347">
    <property type="entry name" value="Ferritin-like"/>
</dbReference>
<dbReference type="InterPro" id="IPR010287">
    <property type="entry name" value="DUF892_YciF-like"/>
</dbReference>
<dbReference type="PANTHER" id="PTHR30565:SF9">
    <property type="entry name" value="PROTEIN YCIF"/>
    <property type="match status" value="1"/>
</dbReference>
<sequence length="168" mass="19101">MSNTSQTALLKFFADHLDRIYCGKQHLVDSLPALANQAHFNDLKLAILELRDDVRNQIDRMNEIYALLKLERNDEGCVGMTALLQEMFEGIDTHKVDKPLCDLSLIFYLQNIESIEATSFQMLRLTGSKLNNEAVDQLLKENFDEAKDDRGLLLQIGKKFLALTGLNN</sequence>
<dbReference type="RefSeq" id="WP_377095986.1">
    <property type="nucleotide sequence ID" value="NZ_JBHTHU010000001.1"/>
</dbReference>
<dbReference type="SUPFAM" id="SSF47240">
    <property type="entry name" value="Ferritin-like"/>
    <property type="match status" value="1"/>
</dbReference>
<keyword evidence="2" id="KW-1185">Reference proteome</keyword>
<organism evidence="1 2">
    <name type="scientific">Mucilaginibacter calamicampi</name>
    <dbReference type="NCBI Taxonomy" id="1302352"/>
    <lineage>
        <taxon>Bacteria</taxon>
        <taxon>Pseudomonadati</taxon>
        <taxon>Bacteroidota</taxon>
        <taxon>Sphingobacteriia</taxon>
        <taxon>Sphingobacteriales</taxon>
        <taxon>Sphingobacteriaceae</taxon>
        <taxon>Mucilaginibacter</taxon>
    </lineage>
</organism>
<dbReference type="PANTHER" id="PTHR30565">
    <property type="entry name" value="PROTEIN YCIF"/>
    <property type="match status" value="1"/>
</dbReference>
<accession>A0ABW2YTI2</accession>
<name>A0ABW2YTI2_9SPHI</name>
<dbReference type="InterPro" id="IPR009078">
    <property type="entry name" value="Ferritin-like_SF"/>
</dbReference>
<proteinExistence type="predicted"/>
<dbReference type="Proteomes" id="UP001596958">
    <property type="component" value="Unassembled WGS sequence"/>
</dbReference>